<dbReference type="Proteomes" id="UP001183629">
    <property type="component" value="Unassembled WGS sequence"/>
</dbReference>
<dbReference type="AlphaFoldDB" id="A0AAE4CRV8"/>
<gene>
    <name evidence="1" type="ORF">J2S44_002640</name>
</gene>
<reference evidence="1 2" key="1">
    <citation type="submission" date="2023-07" db="EMBL/GenBank/DDBJ databases">
        <title>Sequencing the genomes of 1000 actinobacteria strains.</title>
        <authorList>
            <person name="Klenk H.-P."/>
        </authorList>
    </citation>
    <scope>NUCLEOTIDE SEQUENCE [LARGE SCALE GENOMIC DNA]</scope>
    <source>
        <strain evidence="1 2">DSM 44711</strain>
    </source>
</reference>
<organism evidence="1 2">
    <name type="scientific">Catenuloplanes niger</name>
    <dbReference type="NCBI Taxonomy" id="587534"/>
    <lineage>
        <taxon>Bacteria</taxon>
        <taxon>Bacillati</taxon>
        <taxon>Actinomycetota</taxon>
        <taxon>Actinomycetes</taxon>
        <taxon>Micromonosporales</taxon>
        <taxon>Micromonosporaceae</taxon>
        <taxon>Catenuloplanes</taxon>
    </lineage>
</organism>
<keyword evidence="2" id="KW-1185">Reference proteome</keyword>
<comment type="caution">
    <text evidence="1">The sequence shown here is derived from an EMBL/GenBank/DDBJ whole genome shotgun (WGS) entry which is preliminary data.</text>
</comment>
<accession>A0AAE4CRV8</accession>
<evidence type="ECO:0000313" key="2">
    <source>
        <dbReference type="Proteomes" id="UP001183629"/>
    </source>
</evidence>
<sequence length="522" mass="57704">MRMVFTDAPEDEFFPARDRLVDAFERWARRARRDVDPFMAEVLVEQRWSVGDGRLGRWQPADLRFALLEYFPRGVTTREWSATIPTLHAFVDFLFEADLADAKCADATVLHTALDRLAGEYDAAMADETRFGPAKFWSMRMLDAGINIDDHEAMHAFIADVQAGKVPYDEAVLAKVVQNQLTEDDEVPPALPPVDPPARETVAAAAAASVTLTRLIRFTGWVGDGRALTPKGNLKLADAAELIALLGLADELHPVVGERTFRTMSTEELYETNLLFAWAKEARFVRVVKGRLLPVKSAAKALRDPVAAAERAFEAFFGIGRAVCPPAYFNSIVPFRADDFTFALLMAMYLAQRPIAREELAEIVGGLVEEFLGFDPDDHGSAGLGAGVRVHDEDVERLLTQLDLLGAVRHDASRTSLTALGTALFQAHLRGMNIEVPTIDDLLDETAEVVVALAADTPSITAALLTRWRDHRPEAARAELRALAARTDDPEHRALAEAYGGRRLAGRPHAVSVRRRPARRRR</sequence>
<evidence type="ECO:0000313" key="1">
    <source>
        <dbReference type="EMBL" id="MDR7322390.1"/>
    </source>
</evidence>
<dbReference type="EMBL" id="JAVDYC010000001">
    <property type="protein sequence ID" value="MDR7322390.1"/>
    <property type="molecule type" value="Genomic_DNA"/>
</dbReference>
<name>A0AAE4CRV8_9ACTN</name>
<proteinExistence type="predicted"/>
<protein>
    <submittedName>
        <fullName evidence="1">Uncharacterized protein</fullName>
    </submittedName>
</protein>
<dbReference type="RefSeq" id="WP_310412696.1">
    <property type="nucleotide sequence ID" value="NZ_JAVDYC010000001.1"/>
</dbReference>